<dbReference type="OrthoDB" id="407298at2759"/>
<feature type="domain" description="Heme haloperoxidase family profile" evidence="10">
    <location>
        <begin position="160"/>
        <end position="369"/>
    </location>
</feature>
<sequence length="614" mass="67135">MSADLTLRYADSPLASPDATVFKVTGGPWNQSDAMKPCQVLEVDTDLTKTSVARLGTDPAVCSANRSTRGVEYMAFSADTHSPANQNQRRCLAPSDDISSPLKVLSAAQKSFGTRALFPGDWLWYKKVRWSQLWLKLAMYLSLAFVAAFFSAVHATVDSNLHQWQAPEASDLRSPCPGLNTLANHGFLPRDGRNITVETVLNAALEGFNIDKSVLTLVATNGLLTAKTLGSFTLDDLKLHGVIEHDASLSRSDFYLGDNLHFNETVYSTLAESNPGVDYFNATSAGQVQKKRLVDDTLANPCITNTIKERTIRTGESALYLSVMGDPMTGVALKKFVDIFFREERMPIEEGWTKPLKMITDETLFSIEAIIVKASIDRGRLRRQLASGPPPREAYDERDQRCLMNVGAAIGMTTIGSTITEALIETDTVLLRPPRRVHGKHGKSVNEGWRLILLLLPLGCLLAPLSYDPAGPPSTRLDYPPATAPAGAGDDRERTYPHPPARDARFTGTATTPIPGYTGTRRPRSPSLLRNWLAGAPPADDLRPPVKRTREDYEYYSGRAPYERPVSPAQPPPTSAGSSYYDSSRAPLTSASTVRSGAPPEYSTATHDRPARQS</sequence>
<keyword evidence="12" id="KW-1185">Reference proteome</keyword>
<dbReference type="Gene3D" id="1.10.489.10">
    <property type="entry name" value="Chloroperoxidase-like"/>
    <property type="match status" value="1"/>
</dbReference>
<keyword evidence="2" id="KW-0575">Peroxidase</keyword>
<evidence type="ECO:0000259" key="10">
    <source>
        <dbReference type="PROSITE" id="PS51405"/>
    </source>
</evidence>
<evidence type="ECO:0000256" key="8">
    <source>
        <dbReference type="SAM" id="MobiDB-lite"/>
    </source>
</evidence>
<gene>
    <name evidence="11" type="ORF">ARMOST_12915</name>
</gene>
<evidence type="ECO:0000256" key="9">
    <source>
        <dbReference type="SAM" id="Phobius"/>
    </source>
</evidence>
<keyword evidence="5" id="KW-0560">Oxidoreductase</keyword>
<dbReference type="AlphaFoldDB" id="A0A284RLA2"/>
<dbReference type="SUPFAM" id="SSF47571">
    <property type="entry name" value="Cloroperoxidase"/>
    <property type="match status" value="1"/>
</dbReference>
<evidence type="ECO:0000256" key="4">
    <source>
        <dbReference type="ARBA" id="ARBA00022723"/>
    </source>
</evidence>
<feature type="compositionally biased region" description="Basic and acidic residues" evidence="8">
    <location>
        <begin position="489"/>
        <end position="505"/>
    </location>
</feature>
<evidence type="ECO:0000256" key="5">
    <source>
        <dbReference type="ARBA" id="ARBA00023002"/>
    </source>
</evidence>
<keyword evidence="4" id="KW-0479">Metal-binding</keyword>
<comment type="cofactor">
    <cofactor evidence="1">
        <name>heme b</name>
        <dbReference type="ChEBI" id="CHEBI:60344"/>
    </cofactor>
</comment>
<evidence type="ECO:0000313" key="11">
    <source>
        <dbReference type="EMBL" id="SJL09536.1"/>
    </source>
</evidence>
<keyword evidence="3" id="KW-0349">Heme</keyword>
<dbReference type="STRING" id="47428.A0A284RLA2"/>
<keyword evidence="6" id="KW-0408">Iron</keyword>
<organism evidence="11 12">
    <name type="scientific">Armillaria ostoyae</name>
    <name type="common">Armillaria root rot fungus</name>
    <dbReference type="NCBI Taxonomy" id="47428"/>
    <lineage>
        <taxon>Eukaryota</taxon>
        <taxon>Fungi</taxon>
        <taxon>Dikarya</taxon>
        <taxon>Basidiomycota</taxon>
        <taxon>Agaricomycotina</taxon>
        <taxon>Agaricomycetes</taxon>
        <taxon>Agaricomycetidae</taxon>
        <taxon>Agaricales</taxon>
        <taxon>Marasmiineae</taxon>
        <taxon>Physalacriaceae</taxon>
        <taxon>Armillaria</taxon>
    </lineage>
</organism>
<dbReference type="GO" id="GO:0004601">
    <property type="term" value="F:peroxidase activity"/>
    <property type="evidence" value="ECO:0007669"/>
    <property type="project" value="UniProtKB-KW"/>
</dbReference>
<evidence type="ECO:0000256" key="6">
    <source>
        <dbReference type="ARBA" id="ARBA00023004"/>
    </source>
</evidence>
<proteinExistence type="inferred from homology"/>
<dbReference type="InterPro" id="IPR000028">
    <property type="entry name" value="Chloroperoxidase"/>
</dbReference>
<comment type="similarity">
    <text evidence="7">Belongs to the chloroperoxidase family.</text>
</comment>
<keyword evidence="9" id="KW-1133">Transmembrane helix</keyword>
<reference evidence="12" key="1">
    <citation type="journal article" date="2017" name="Nat. Ecol. Evol.">
        <title>Genome expansion and lineage-specific genetic innovations in the forest pathogenic fungi Armillaria.</title>
        <authorList>
            <person name="Sipos G."/>
            <person name="Prasanna A.N."/>
            <person name="Walter M.C."/>
            <person name="O'Connor E."/>
            <person name="Balint B."/>
            <person name="Krizsan K."/>
            <person name="Kiss B."/>
            <person name="Hess J."/>
            <person name="Varga T."/>
            <person name="Slot J."/>
            <person name="Riley R."/>
            <person name="Boka B."/>
            <person name="Rigling D."/>
            <person name="Barry K."/>
            <person name="Lee J."/>
            <person name="Mihaltcheva S."/>
            <person name="LaButti K."/>
            <person name="Lipzen A."/>
            <person name="Waldron R."/>
            <person name="Moloney N.M."/>
            <person name="Sperisen C."/>
            <person name="Kredics L."/>
            <person name="Vagvoelgyi C."/>
            <person name="Patrignani A."/>
            <person name="Fitzpatrick D."/>
            <person name="Nagy I."/>
            <person name="Doyle S."/>
            <person name="Anderson J.B."/>
            <person name="Grigoriev I.V."/>
            <person name="Gueldener U."/>
            <person name="Muensterkoetter M."/>
            <person name="Nagy L.G."/>
        </authorList>
    </citation>
    <scope>NUCLEOTIDE SEQUENCE [LARGE SCALE GENOMIC DNA]</scope>
    <source>
        <strain evidence="12">C18/9</strain>
    </source>
</reference>
<evidence type="ECO:0000256" key="3">
    <source>
        <dbReference type="ARBA" id="ARBA00022617"/>
    </source>
</evidence>
<dbReference type="PROSITE" id="PS51405">
    <property type="entry name" value="HEME_HALOPEROXIDASE"/>
    <property type="match status" value="1"/>
</dbReference>
<feature type="transmembrane region" description="Helical" evidence="9">
    <location>
        <begin position="133"/>
        <end position="153"/>
    </location>
</feature>
<dbReference type="GO" id="GO:0046872">
    <property type="term" value="F:metal ion binding"/>
    <property type="evidence" value="ECO:0007669"/>
    <property type="project" value="UniProtKB-KW"/>
</dbReference>
<dbReference type="Proteomes" id="UP000219338">
    <property type="component" value="Unassembled WGS sequence"/>
</dbReference>
<keyword evidence="9" id="KW-0472">Membrane</keyword>
<evidence type="ECO:0000256" key="2">
    <source>
        <dbReference type="ARBA" id="ARBA00022559"/>
    </source>
</evidence>
<dbReference type="EMBL" id="FUEG01000010">
    <property type="protein sequence ID" value="SJL09536.1"/>
    <property type="molecule type" value="Genomic_DNA"/>
</dbReference>
<dbReference type="PANTHER" id="PTHR33577">
    <property type="entry name" value="STERIGMATOCYSTIN BIOSYNTHESIS PEROXIDASE STCC-RELATED"/>
    <property type="match status" value="1"/>
</dbReference>
<dbReference type="Pfam" id="PF01328">
    <property type="entry name" value="Peroxidase_2"/>
    <property type="match status" value="1"/>
</dbReference>
<feature type="region of interest" description="Disordered" evidence="8">
    <location>
        <begin position="472"/>
        <end position="614"/>
    </location>
</feature>
<keyword evidence="9" id="KW-0812">Transmembrane</keyword>
<evidence type="ECO:0000256" key="7">
    <source>
        <dbReference type="ARBA" id="ARBA00025795"/>
    </source>
</evidence>
<evidence type="ECO:0000313" key="12">
    <source>
        <dbReference type="Proteomes" id="UP000219338"/>
    </source>
</evidence>
<name>A0A284RLA2_ARMOS</name>
<dbReference type="PANTHER" id="PTHR33577:SF9">
    <property type="entry name" value="PEROXIDASE STCC"/>
    <property type="match status" value="1"/>
</dbReference>
<feature type="compositionally biased region" description="Basic and acidic residues" evidence="8">
    <location>
        <begin position="540"/>
        <end position="553"/>
    </location>
</feature>
<dbReference type="InterPro" id="IPR036851">
    <property type="entry name" value="Chloroperoxidase-like_sf"/>
</dbReference>
<protein>
    <recommendedName>
        <fullName evidence="10">Heme haloperoxidase family profile domain-containing protein</fullName>
    </recommendedName>
</protein>
<feature type="compositionally biased region" description="Polar residues" evidence="8">
    <location>
        <begin position="575"/>
        <end position="595"/>
    </location>
</feature>
<accession>A0A284RLA2</accession>
<evidence type="ECO:0000256" key="1">
    <source>
        <dbReference type="ARBA" id="ARBA00001970"/>
    </source>
</evidence>